<name>A0A0F9J647_9ZZZZ</name>
<accession>A0A0F9J647</accession>
<comment type="caution">
    <text evidence="1">The sequence shown here is derived from an EMBL/GenBank/DDBJ whole genome shotgun (WGS) entry which is preliminary data.</text>
</comment>
<gene>
    <name evidence="1" type="ORF">LCGC14_1495510</name>
</gene>
<evidence type="ECO:0000313" key="1">
    <source>
        <dbReference type="EMBL" id="KKM65013.1"/>
    </source>
</evidence>
<dbReference type="AlphaFoldDB" id="A0A0F9J647"/>
<protein>
    <submittedName>
        <fullName evidence="1">Uncharacterized protein</fullName>
    </submittedName>
</protein>
<dbReference type="EMBL" id="LAZR01010796">
    <property type="protein sequence ID" value="KKM65013.1"/>
    <property type="molecule type" value="Genomic_DNA"/>
</dbReference>
<sequence length="162" mass="18947">MVDNRRWPRVRQKEVECSVDGCKDTCVGNDLCSKHNMALYRYGNATGKPKIKKICIACGSEFENKYEITQYCSNKCYRSTPESKVKAYQAIKKNRTKYPQKNKIRDLTSKRINREKTLIRLPCEVCGNKDSEAHHFNYEHPLNINWLCKKHHGEVHKQIVVV</sequence>
<reference evidence="1" key="1">
    <citation type="journal article" date="2015" name="Nature">
        <title>Complex archaea that bridge the gap between prokaryotes and eukaryotes.</title>
        <authorList>
            <person name="Spang A."/>
            <person name="Saw J.H."/>
            <person name="Jorgensen S.L."/>
            <person name="Zaremba-Niedzwiedzka K."/>
            <person name="Martijn J."/>
            <person name="Lind A.E."/>
            <person name="van Eijk R."/>
            <person name="Schleper C."/>
            <person name="Guy L."/>
            <person name="Ettema T.J."/>
        </authorList>
    </citation>
    <scope>NUCLEOTIDE SEQUENCE</scope>
</reference>
<proteinExistence type="predicted"/>
<organism evidence="1">
    <name type="scientific">marine sediment metagenome</name>
    <dbReference type="NCBI Taxonomy" id="412755"/>
    <lineage>
        <taxon>unclassified sequences</taxon>
        <taxon>metagenomes</taxon>
        <taxon>ecological metagenomes</taxon>
    </lineage>
</organism>